<feature type="non-terminal residue" evidence="1">
    <location>
        <position position="247"/>
    </location>
</feature>
<protein>
    <submittedName>
        <fullName evidence="1">Uncharacterized protein</fullName>
    </submittedName>
</protein>
<sequence length="247" mass="29465">YEIARRRVAQQEAARFGIRLTGMSTQVYPAGEKVQRELTARFYIALDLRDKGDTDAMKDFFDENPEFEARLALFKEPEERAKAFLVDQVWNTWFDMPKVHRAAVKEKFGDQFTEYFLNGETRSLDSISAETLAAWVRGMKQEVPKQFEDVDAIPLHLAPQHEAYRVQTFYDERARRFPHYWELQDEYYSLKEGAPRRKYLADHPLLKAYRDWKWDWIYRNPSSAPYLIDDPDKFPKYESIEEVREVQ</sequence>
<comment type="caution">
    <text evidence="1">The sequence shown here is derived from an EMBL/GenBank/DDBJ whole genome shotgun (WGS) entry which is preliminary data.</text>
</comment>
<feature type="non-terminal residue" evidence="1">
    <location>
        <position position="1"/>
    </location>
</feature>
<dbReference type="EMBL" id="BARS01045461">
    <property type="protein sequence ID" value="GAG32969.1"/>
    <property type="molecule type" value="Genomic_DNA"/>
</dbReference>
<organism evidence="1">
    <name type="scientific">marine sediment metagenome</name>
    <dbReference type="NCBI Taxonomy" id="412755"/>
    <lineage>
        <taxon>unclassified sequences</taxon>
        <taxon>metagenomes</taxon>
        <taxon>ecological metagenomes</taxon>
    </lineage>
</organism>
<evidence type="ECO:0000313" key="1">
    <source>
        <dbReference type="EMBL" id="GAG32969.1"/>
    </source>
</evidence>
<dbReference type="AlphaFoldDB" id="X0WPT8"/>
<gene>
    <name evidence="1" type="ORF">S01H1_68544</name>
</gene>
<proteinExistence type="predicted"/>
<accession>X0WPT8</accession>
<reference evidence="1" key="1">
    <citation type="journal article" date="2014" name="Front. Microbiol.">
        <title>High frequency of phylogenetically diverse reductive dehalogenase-homologous genes in deep subseafloor sedimentary metagenomes.</title>
        <authorList>
            <person name="Kawai M."/>
            <person name="Futagami T."/>
            <person name="Toyoda A."/>
            <person name="Takaki Y."/>
            <person name="Nishi S."/>
            <person name="Hori S."/>
            <person name="Arai W."/>
            <person name="Tsubouchi T."/>
            <person name="Morono Y."/>
            <person name="Uchiyama I."/>
            <person name="Ito T."/>
            <person name="Fujiyama A."/>
            <person name="Inagaki F."/>
            <person name="Takami H."/>
        </authorList>
    </citation>
    <scope>NUCLEOTIDE SEQUENCE</scope>
    <source>
        <strain evidence="1">Expedition CK06-06</strain>
    </source>
</reference>
<name>X0WPT8_9ZZZZ</name>